<gene>
    <name evidence="10" type="primary">sppA</name>
    <name evidence="10" type="ORF">GNY06_11470</name>
</gene>
<dbReference type="Gene3D" id="6.20.330.10">
    <property type="match status" value="1"/>
</dbReference>
<dbReference type="InterPro" id="IPR004634">
    <property type="entry name" value="Pept_S49_pIV"/>
</dbReference>
<dbReference type="InterPro" id="IPR004635">
    <property type="entry name" value="Pept_S49_SppA"/>
</dbReference>
<evidence type="ECO:0000313" key="10">
    <source>
        <dbReference type="EMBL" id="NAW51957.1"/>
    </source>
</evidence>
<feature type="domain" description="Peptidase S49" evidence="9">
    <location>
        <begin position="368"/>
        <end position="519"/>
    </location>
</feature>
<dbReference type="PROSITE" id="PS51257">
    <property type="entry name" value="PROKAR_LIPOPROTEIN"/>
    <property type="match status" value="1"/>
</dbReference>
<protein>
    <submittedName>
        <fullName evidence="10">Signal peptide peptidase SppA</fullName>
    </submittedName>
</protein>
<dbReference type="PANTHER" id="PTHR33209:SF1">
    <property type="entry name" value="PEPTIDASE S49 DOMAIN-CONTAINING PROTEIN"/>
    <property type="match status" value="1"/>
</dbReference>
<dbReference type="Pfam" id="PF01343">
    <property type="entry name" value="Peptidase_S49"/>
    <property type="match status" value="2"/>
</dbReference>
<organism evidence="10 11">
    <name type="scientific">Elizabethkingia argenteiflava</name>
    <dbReference type="NCBI Taxonomy" id="2681556"/>
    <lineage>
        <taxon>Bacteria</taxon>
        <taxon>Pseudomonadati</taxon>
        <taxon>Bacteroidota</taxon>
        <taxon>Flavobacteriia</taxon>
        <taxon>Flavobacteriales</taxon>
        <taxon>Weeksellaceae</taxon>
        <taxon>Elizabethkingia</taxon>
    </lineage>
</organism>
<evidence type="ECO:0000259" key="9">
    <source>
        <dbReference type="Pfam" id="PF01343"/>
    </source>
</evidence>
<dbReference type="GO" id="GO:0016020">
    <property type="term" value="C:membrane"/>
    <property type="evidence" value="ECO:0007669"/>
    <property type="project" value="UniProtKB-SubCell"/>
</dbReference>
<name>A0A845PZU4_9FLAO</name>
<feature type="transmembrane region" description="Helical" evidence="8">
    <location>
        <begin position="12"/>
        <end position="32"/>
    </location>
</feature>
<feature type="active site" description="Proton donor/acceptor" evidence="7">
    <location>
        <position position="190"/>
    </location>
</feature>
<proteinExistence type="inferred from homology"/>
<evidence type="ECO:0000256" key="5">
    <source>
        <dbReference type="ARBA" id="ARBA00022825"/>
    </source>
</evidence>
<dbReference type="InterPro" id="IPR029045">
    <property type="entry name" value="ClpP/crotonase-like_dom_sf"/>
</dbReference>
<keyword evidence="6 8" id="KW-0472">Membrane</keyword>
<keyword evidence="8" id="KW-0812">Transmembrane</keyword>
<dbReference type="Gene3D" id="3.90.226.10">
    <property type="entry name" value="2-enoyl-CoA Hydratase, Chain A, domain 1"/>
    <property type="match status" value="2"/>
</dbReference>
<dbReference type="PIRSF" id="PIRSF001217">
    <property type="entry name" value="Protease_4_SppA"/>
    <property type="match status" value="1"/>
</dbReference>
<dbReference type="NCBIfam" id="TIGR00706">
    <property type="entry name" value="SppA_dom"/>
    <property type="match status" value="1"/>
</dbReference>
<dbReference type="CDD" id="cd07018">
    <property type="entry name" value="S49_SppA_67K_type"/>
    <property type="match status" value="1"/>
</dbReference>
<evidence type="ECO:0000313" key="11">
    <source>
        <dbReference type="Proteomes" id="UP000553459"/>
    </source>
</evidence>
<dbReference type="NCBIfam" id="TIGR00705">
    <property type="entry name" value="SppA_67K"/>
    <property type="match status" value="1"/>
</dbReference>
<comment type="similarity">
    <text evidence="2">Belongs to the peptidase S49 family.</text>
</comment>
<evidence type="ECO:0000256" key="2">
    <source>
        <dbReference type="ARBA" id="ARBA00008683"/>
    </source>
</evidence>
<evidence type="ECO:0000256" key="8">
    <source>
        <dbReference type="SAM" id="Phobius"/>
    </source>
</evidence>
<dbReference type="InterPro" id="IPR047217">
    <property type="entry name" value="S49_SppA_67K_type_N"/>
</dbReference>
<evidence type="ECO:0000256" key="4">
    <source>
        <dbReference type="ARBA" id="ARBA00022801"/>
    </source>
</evidence>
<comment type="caution">
    <text evidence="10">The sequence shown here is derived from an EMBL/GenBank/DDBJ whole genome shotgun (WGS) entry which is preliminary data.</text>
</comment>
<dbReference type="PANTHER" id="PTHR33209">
    <property type="entry name" value="PROTEASE 4"/>
    <property type="match status" value="1"/>
</dbReference>
<dbReference type="SUPFAM" id="SSF52096">
    <property type="entry name" value="ClpP/crotonase"/>
    <property type="match status" value="2"/>
</dbReference>
<keyword evidence="8" id="KW-1133">Transmembrane helix</keyword>
<keyword evidence="3" id="KW-0645">Protease</keyword>
<dbReference type="AlphaFoldDB" id="A0A845PZU4"/>
<feature type="active site" description="Nucleophile" evidence="7">
    <location>
        <position position="385"/>
    </location>
</feature>
<evidence type="ECO:0000256" key="1">
    <source>
        <dbReference type="ARBA" id="ARBA00004370"/>
    </source>
</evidence>
<feature type="domain" description="Peptidase S49" evidence="9">
    <location>
        <begin position="122"/>
        <end position="263"/>
    </location>
</feature>
<evidence type="ECO:0000256" key="6">
    <source>
        <dbReference type="ARBA" id="ARBA00023136"/>
    </source>
</evidence>
<dbReference type="CDD" id="cd07023">
    <property type="entry name" value="S49_Sppa_N_C"/>
    <property type="match status" value="1"/>
</dbReference>
<accession>A0A845PZU4</accession>
<dbReference type="GO" id="GO:0008236">
    <property type="term" value="F:serine-type peptidase activity"/>
    <property type="evidence" value="ECO:0007669"/>
    <property type="project" value="UniProtKB-KW"/>
</dbReference>
<evidence type="ECO:0000256" key="7">
    <source>
        <dbReference type="PIRSR" id="PIRSR001217-1"/>
    </source>
</evidence>
<sequence length="585" mass="65008">MKNFIKMVMANIVAISILGFSCIAGLFFLILISSLSSKGSINIKDNSILTLNLKDNIIEASSEASPSIFDIGGDRSTKISEILNAIHEAKQDERISGISIESDDVLGGITQIDDIRQALEDFKKSGKFVYSYGNNVSQNAYYLSSIADQYYLHPAGGIELKGLATEVIFVKDLLNKYGIGVDVIRHGKYKAAVEPYITNKISEENREQLSSLLNDIWGNISKKIEVSRKLNDREFKTIVDSLYGIIPEYALKNKLVDKLIQKSEYDNILRNRLKLGSIDDLKKISIGNYVKYLNNNTQLSPSKNKVAVLYAAGEIFNGKGYNGIYSEDFIREIKKIEKDDNIKAVVLRINSPGGSANASDEILFELQQLKSKKALVVSFGDYAASGGYYIAMAGQKIFSEANTLTGSIGVFGLAMNFKDLAHKNGLRSDIVATNPNAQMFSPISGLGPNTKNILQKNVEQTYKRFVYFVSQNRNKTFESIDAMGGGRVWSGTRAKEIGLVDEIGSLQDAIHYAANLAKISDYNIKTYPKDKSNLEKFFDNMNEENIAANAIKIKFGKESYHLFQKINTLNQQGLQMALPYMIKIQ</sequence>
<dbReference type="RefSeq" id="WP_166520208.1">
    <property type="nucleotide sequence ID" value="NZ_JAAABJ010000637.1"/>
</dbReference>
<keyword evidence="11" id="KW-1185">Reference proteome</keyword>
<dbReference type="EMBL" id="JAAABJ010000637">
    <property type="protein sequence ID" value="NAW51957.1"/>
    <property type="molecule type" value="Genomic_DNA"/>
</dbReference>
<reference evidence="10 11" key="1">
    <citation type="submission" date="2019-11" db="EMBL/GenBank/DDBJ databases">
        <title>Characterization of Elizabethkingia argenteiflava sp. nov., isolated from inner surface of Soybean Pods.</title>
        <authorList>
            <person name="Mo S."/>
        </authorList>
    </citation>
    <scope>NUCLEOTIDE SEQUENCE [LARGE SCALE GENOMIC DNA]</scope>
    <source>
        <strain evidence="10 11">YB22</strain>
    </source>
</reference>
<keyword evidence="5" id="KW-0720">Serine protease</keyword>
<evidence type="ECO:0000256" key="3">
    <source>
        <dbReference type="ARBA" id="ARBA00022670"/>
    </source>
</evidence>
<dbReference type="Proteomes" id="UP000553459">
    <property type="component" value="Unassembled WGS sequence"/>
</dbReference>
<dbReference type="InterPro" id="IPR047272">
    <property type="entry name" value="S49_SppA_C"/>
</dbReference>
<dbReference type="GO" id="GO:0006465">
    <property type="term" value="P:signal peptide processing"/>
    <property type="evidence" value="ECO:0007669"/>
    <property type="project" value="InterPro"/>
</dbReference>
<dbReference type="InterPro" id="IPR002142">
    <property type="entry name" value="Peptidase_S49"/>
</dbReference>
<keyword evidence="4" id="KW-0378">Hydrolase</keyword>
<comment type="subcellular location">
    <subcellularLocation>
        <location evidence="1">Membrane</location>
    </subcellularLocation>
</comment>